<protein>
    <submittedName>
        <fullName evidence="2">Uncharacterized protein</fullName>
    </submittedName>
</protein>
<evidence type="ECO:0000313" key="4">
    <source>
        <dbReference type="Proteomes" id="UP000261222"/>
    </source>
</evidence>
<proteinExistence type="predicted"/>
<comment type="caution">
    <text evidence="2">The sequence shown here is derived from an EMBL/GenBank/DDBJ whole genome shotgun (WGS) entry which is preliminary data.</text>
</comment>
<dbReference type="EMBL" id="QSUB01000013">
    <property type="protein sequence ID" value="RGN01821.1"/>
    <property type="molecule type" value="Genomic_DNA"/>
</dbReference>
<keyword evidence="1" id="KW-0472">Membrane</keyword>
<keyword evidence="1" id="KW-1133">Transmembrane helix</keyword>
<feature type="transmembrane region" description="Helical" evidence="1">
    <location>
        <begin position="114"/>
        <end position="136"/>
    </location>
</feature>
<gene>
    <name evidence="3" type="ORF">DW040_08210</name>
    <name evidence="2" type="ORF">DXB81_17285</name>
</gene>
<dbReference type="Proteomes" id="UP000261222">
    <property type="component" value="Unassembled WGS sequence"/>
</dbReference>
<evidence type="ECO:0000256" key="1">
    <source>
        <dbReference type="SAM" id="Phobius"/>
    </source>
</evidence>
<feature type="transmembrane region" description="Helical" evidence="1">
    <location>
        <begin position="148"/>
        <end position="169"/>
    </location>
</feature>
<evidence type="ECO:0000313" key="2">
    <source>
        <dbReference type="EMBL" id="RGN01821.1"/>
    </source>
</evidence>
<dbReference type="Proteomes" id="UP000284267">
    <property type="component" value="Unassembled WGS sequence"/>
</dbReference>
<dbReference type="EMBL" id="QROE01000003">
    <property type="protein sequence ID" value="RHK95794.1"/>
    <property type="molecule type" value="Genomic_DNA"/>
</dbReference>
<evidence type="ECO:0000313" key="3">
    <source>
        <dbReference type="EMBL" id="RHK95794.1"/>
    </source>
</evidence>
<feature type="transmembrane region" description="Helical" evidence="1">
    <location>
        <begin position="80"/>
        <end position="102"/>
    </location>
</feature>
<feature type="transmembrane region" description="Helical" evidence="1">
    <location>
        <begin position="49"/>
        <end position="68"/>
    </location>
</feature>
<feature type="transmembrane region" description="Helical" evidence="1">
    <location>
        <begin position="181"/>
        <end position="205"/>
    </location>
</feature>
<sequence length="215" mass="24691">MMKLSEKTKNFILYGVENKIERKEIYKFDGAILFLCFLAMFIADSTPSPSFYRIFLILFYVVFVIATFSKSDVTGEKTFWIHGIQGLGMGILFGWFGTILIFSTLEKEDYSSYMAILLIVYIISAIAYTCLVMFLIKKDIYNSDSNKKVMGGWSFVCFGMLGISVAKIMSSKIPYISMIRIAGLGFYVLSLLCLMSIFFFVKYFLIKKYKLKPNE</sequence>
<name>A0A3E5A193_9FIRM</name>
<feature type="transmembrane region" description="Helical" evidence="1">
    <location>
        <begin position="25"/>
        <end position="43"/>
    </location>
</feature>
<organism evidence="2 4">
    <name type="scientific">Blautia obeum</name>
    <dbReference type="NCBI Taxonomy" id="40520"/>
    <lineage>
        <taxon>Bacteria</taxon>
        <taxon>Bacillati</taxon>
        <taxon>Bacillota</taxon>
        <taxon>Clostridia</taxon>
        <taxon>Lachnospirales</taxon>
        <taxon>Lachnospiraceae</taxon>
        <taxon>Blautia</taxon>
    </lineage>
</organism>
<keyword evidence="1" id="KW-0812">Transmembrane</keyword>
<evidence type="ECO:0000313" key="5">
    <source>
        <dbReference type="Proteomes" id="UP000284267"/>
    </source>
</evidence>
<accession>A0A3E5A193</accession>
<dbReference type="AlphaFoldDB" id="A0A3E5A193"/>
<reference evidence="4 5" key="1">
    <citation type="submission" date="2018-08" db="EMBL/GenBank/DDBJ databases">
        <title>A genome reference for cultivated species of the human gut microbiota.</title>
        <authorList>
            <person name="Zou Y."/>
            <person name="Xue W."/>
            <person name="Luo G."/>
        </authorList>
    </citation>
    <scope>NUCLEOTIDE SEQUENCE [LARGE SCALE GENOMIC DNA]</scope>
    <source>
        <strain evidence="3 5">AF39-4</strain>
        <strain evidence="2 4">OM06-11AA</strain>
    </source>
</reference>
<dbReference type="RefSeq" id="WP_117460720.1">
    <property type="nucleotide sequence ID" value="NZ_CABJDZ010000003.1"/>
</dbReference>